<evidence type="ECO:0000313" key="4">
    <source>
        <dbReference type="WBParaSite" id="EVEC_0000964801-mRNA-1"/>
    </source>
</evidence>
<feature type="compositionally biased region" description="Acidic residues" evidence="1">
    <location>
        <begin position="39"/>
        <end position="48"/>
    </location>
</feature>
<dbReference type="AlphaFoldDB" id="A0A0N4VFW8"/>
<name>A0A0N4VFW8_ENTVE</name>
<dbReference type="WBParaSite" id="EVEC_0000964801-mRNA-1">
    <property type="protein sequence ID" value="EVEC_0000964801-mRNA-1"/>
    <property type="gene ID" value="EVEC_0000964801"/>
</dbReference>
<reference evidence="2 3" key="2">
    <citation type="submission" date="2018-10" db="EMBL/GenBank/DDBJ databases">
        <authorList>
            <consortium name="Pathogen Informatics"/>
        </authorList>
    </citation>
    <scope>NUCLEOTIDE SEQUENCE [LARGE SCALE GENOMIC DNA]</scope>
</reference>
<dbReference type="Proteomes" id="UP000274131">
    <property type="component" value="Unassembled WGS sequence"/>
</dbReference>
<organism evidence="4">
    <name type="scientific">Enterobius vermicularis</name>
    <name type="common">Human pinworm</name>
    <dbReference type="NCBI Taxonomy" id="51028"/>
    <lineage>
        <taxon>Eukaryota</taxon>
        <taxon>Metazoa</taxon>
        <taxon>Ecdysozoa</taxon>
        <taxon>Nematoda</taxon>
        <taxon>Chromadorea</taxon>
        <taxon>Rhabditida</taxon>
        <taxon>Spirurina</taxon>
        <taxon>Oxyuridomorpha</taxon>
        <taxon>Oxyuroidea</taxon>
        <taxon>Oxyuridae</taxon>
        <taxon>Enterobius</taxon>
    </lineage>
</organism>
<feature type="region of interest" description="Disordered" evidence="1">
    <location>
        <begin position="28"/>
        <end position="62"/>
    </location>
</feature>
<feature type="compositionally biased region" description="Basic and acidic residues" evidence="1">
    <location>
        <begin position="118"/>
        <end position="144"/>
    </location>
</feature>
<keyword evidence="3" id="KW-1185">Reference proteome</keyword>
<accession>A0A0N4VFW8</accession>
<evidence type="ECO:0000313" key="2">
    <source>
        <dbReference type="EMBL" id="VDD94307.1"/>
    </source>
</evidence>
<protein>
    <submittedName>
        <fullName evidence="4">PPM-type phosphatase domain-containing protein</fullName>
    </submittedName>
</protein>
<feature type="region of interest" description="Disordered" evidence="1">
    <location>
        <begin position="105"/>
        <end position="144"/>
    </location>
</feature>
<evidence type="ECO:0000313" key="3">
    <source>
        <dbReference type="Proteomes" id="UP000274131"/>
    </source>
</evidence>
<reference evidence="4" key="1">
    <citation type="submission" date="2017-02" db="UniProtKB">
        <authorList>
            <consortium name="WormBaseParasite"/>
        </authorList>
    </citation>
    <scope>IDENTIFICATION</scope>
</reference>
<sequence>MRGHTCYLQVVVESSGVAGAEKRNFPINDNDIVASGVSPDDEDGDVDDGSGSPSDELEGSGRGIVKGNISLVTSPPAHATSASILNEVNIYWPYWVKQWRAGHAPSKKPFEKGPSGKPVEETNRKVDDDQRYHLPEGGRPDSRLIDDQHNILIEDSSTLRTAPPFKPSPAVYATSSAPPPAVEEEHRVYLGTLFKPGILAVGDGAHLFGAFWFARSVCSNYLSCRQVVLRNEMVRWGGSGGHAMRVQAA</sequence>
<evidence type="ECO:0000256" key="1">
    <source>
        <dbReference type="SAM" id="MobiDB-lite"/>
    </source>
</evidence>
<proteinExistence type="predicted"/>
<dbReference type="EMBL" id="UXUI01009786">
    <property type="protein sequence ID" value="VDD94307.1"/>
    <property type="molecule type" value="Genomic_DNA"/>
</dbReference>
<gene>
    <name evidence="2" type="ORF">EVEC_LOCUS9058</name>
</gene>